<name>A0A507QW09_MONPU</name>
<evidence type="ECO:0000313" key="4">
    <source>
        <dbReference type="Proteomes" id="UP000319663"/>
    </source>
</evidence>
<dbReference type="AlphaFoldDB" id="A0A507QW09"/>
<dbReference type="GO" id="GO:0016491">
    <property type="term" value="F:oxidoreductase activity"/>
    <property type="evidence" value="ECO:0007669"/>
    <property type="project" value="InterPro"/>
</dbReference>
<comment type="caution">
    <text evidence="3">The sequence shown here is derived from an EMBL/GenBank/DDBJ whole genome shotgun (WGS) entry which is preliminary data.</text>
</comment>
<dbReference type="STRING" id="5098.A0A507QW09"/>
<feature type="compositionally biased region" description="Low complexity" evidence="2">
    <location>
        <begin position="12"/>
        <end position="27"/>
    </location>
</feature>
<dbReference type="Proteomes" id="UP000319663">
    <property type="component" value="Unassembled WGS sequence"/>
</dbReference>
<evidence type="ECO:0000313" key="3">
    <source>
        <dbReference type="EMBL" id="TQB71401.1"/>
    </source>
</evidence>
<accession>A0A507QW09</accession>
<sequence length="581" mass="64338">MAAAVQTPRQPPSLTTSSSPSISSSTPKPHHVQTVLNYYKDPGDGTPPAPSYVGRPESYDRPVETLPVTITDITGHEDEYTLDQHGFQIHRHESKEKAFTDDEQIKRAYYPETEQLLKDVTGASEVFIFDHTIRRQYSASDSSPGNPVSPAIALRGPVQRVHIDQSYPASRNRVLHHLPEQAPTLLKGRYQIINVWRPIKTIYKDPLAVAEAHSVPDSDLIGAKLIYPDREGETYVVRPSERHRWYFRYAQTPDLVTLIKCFDSKTDGRARRVPHSAFVDPEFEGEGRVPGRESIETTRREINRAGTRDAAIADELWGSDEDGDEAGGIMAGTTGFSQQDVERYPAVLPDPEQAQREAIARQEGEDLLFDTPHTMQEAEDTEIEDSEEDRTPAVAARPNRKVTKPAKIASQSRPGREVRRRRHEQLDATQRDITNPVSTGVRDVVHDEANDAAHLAVGNINSGPAGGSSPGGRVTITFRAYQRGEWIVMDAVSVDSVNPAEAQAIADRYARDPEQEAHFYDRSLRKVAVDQCVRAAINDGSFTVLMGLGRGLAVTRNLVASVTLLLQNVGTAGPVIEEEEL</sequence>
<dbReference type="NCBIfam" id="NF041278">
    <property type="entry name" value="CmcJ_NvfI_EfuI"/>
    <property type="match status" value="1"/>
</dbReference>
<keyword evidence="4" id="KW-1185">Reference proteome</keyword>
<dbReference type="PANTHER" id="PTHR34598:SF3">
    <property type="entry name" value="OXIDOREDUCTASE AN1597"/>
    <property type="match status" value="1"/>
</dbReference>
<feature type="region of interest" description="Disordered" evidence="2">
    <location>
        <begin position="1"/>
        <end position="59"/>
    </location>
</feature>
<dbReference type="PANTHER" id="PTHR34598">
    <property type="entry name" value="BLL6449 PROTEIN"/>
    <property type="match status" value="1"/>
</dbReference>
<reference evidence="3 4" key="1">
    <citation type="submission" date="2019-06" db="EMBL/GenBank/DDBJ databases">
        <title>Wine fermentation using esterase from Monascus purpureus.</title>
        <authorList>
            <person name="Geng C."/>
            <person name="Zhang Y."/>
        </authorList>
    </citation>
    <scope>NUCLEOTIDE SEQUENCE [LARGE SCALE GENOMIC DNA]</scope>
    <source>
        <strain evidence="3">HQ1</strain>
    </source>
</reference>
<evidence type="ECO:0000256" key="1">
    <source>
        <dbReference type="ARBA" id="ARBA00023604"/>
    </source>
</evidence>
<proteinExistence type="inferred from homology"/>
<protein>
    <submittedName>
        <fullName evidence="3">Uncharacterized protein</fullName>
    </submittedName>
</protein>
<dbReference type="InterPro" id="IPR044053">
    <property type="entry name" value="AsaB-like"/>
</dbReference>
<gene>
    <name evidence="3" type="ORF">MPDQ_007613</name>
</gene>
<dbReference type="EMBL" id="VIFY01000082">
    <property type="protein sequence ID" value="TQB71401.1"/>
    <property type="molecule type" value="Genomic_DNA"/>
</dbReference>
<evidence type="ECO:0000256" key="2">
    <source>
        <dbReference type="SAM" id="MobiDB-lite"/>
    </source>
</evidence>
<feature type="region of interest" description="Disordered" evidence="2">
    <location>
        <begin position="398"/>
        <end position="433"/>
    </location>
</feature>
<organism evidence="3 4">
    <name type="scientific">Monascus purpureus</name>
    <name type="common">Red mold</name>
    <name type="synonym">Monascus anka</name>
    <dbReference type="NCBI Taxonomy" id="5098"/>
    <lineage>
        <taxon>Eukaryota</taxon>
        <taxon>Fungi</taxon>
        <taxon>Dikarya</taxon>
        <taxon>Ascomycota</taxon>
        <taxon>Pezizomycotina</taxon>
        <taxon>Eurotiomycetes</taxon>
        <taxon>Eurotiomycetidae</taxon>
        <taxon>Eurotiales</taxon>
        <taxon>Aspergillaceae</taxon>
        <taxon>Monascus</taxon>
    </lineage>
</organism>
<comment type="similarity">
    <text evidence="1">Belongs to the asaB hydroxylase/desaturase family.</text>
</comment>